<reference evidence="7 8" key="1">
    <citation type="submission" date="2019-06" db="EMBL/GenBank/DDBJ databases">
        <title>Draft genome of C. phoceense Strain 272.</title>
        <authorList>
            <person name="Pacheco L.G.C."/>
            <person name="Barberis C.M."/>
            <person name="Almuzara M.N."/>
            <person name="Traglia G.M."/>
            <person name="Santos C.S."/>
            <person name="Rocha D.J.P.G."/>
            <person name="Aguiar E.R.G.R."/>
            <person name="Vay C.A."/>
        </authorList>
    </citation>
    <scope>NUCLEOTIDE SEQUENCE [LARGE SCALE GENOMIC DNA]</scope>
    <source>
        <strain evidence="7 8">272</strain>
    </source>
</reference>
<feature type="transmembrane region" description="Helical" evidence="6">
    <location>
        <begin position="40"/>
        <end position="67"/>
    </location>
</feature>
<gene>
    <name evidence="7" type="ORF">EJK80_06915</name>
</gene>
<dbReference type="STRING" id="1686286.GCA_900092335_02488"/>
<comment type="subcellular location">
    <subcellularLocation>
        <location evidence="1">Cell membrane</location>
        <topology evidence="1">Multi-pass membrane protein</topology>
    </subcellularLocation>
</comment>
<comment type="caution">
    <text evidence="7">The sequence shown here is derived from an EMBL/GenBank/DDBJ whole genome shotgun (WGS) entry which is preliminary data.</text>
</comment>
<keyword evidence="5 6" id="KW-0472">Membrane</keyword>
<evidence type="ECO:0000313" key="7">
    <source>
        <dbReference type="EMBL" id="TQE43493.1"/>
    </source>
</evidence>
<keyword evidence="2" id="KW-1003">Cell membrane</keyword>
<feature type="transmembrane region" description="Helical" evidence="6">
    <location>
        <begin position="186"/>
        <end position="207"/>
    </location>
</feature>
<dbReference type="PANTHER" id="PTHR30086:SF20">
    <property type="entry name" value="ARGININE EXPORTER PROTEIN ARGO-RELATED"/>
    <property type="match status" value="1"/>
</dbReference>
<keyword evidence="4 6" id="KW-1133">Transmembrane helix</keyword>
<dbReference type="AlphaFoldDB" id="A0A540R6Y0"/>
<dbReference type="Proteomes" id="UP000318080">
    <property type="component" value="Unassembled WGS sequence"/>
</dbReference>
<evidence type="ECO:0000256" key="5">
    <source>
        <dbReference type="ARBA" id="ARBA00023136"/>
    </source>
</evidence>
<evidence type="ECO:0000256" key="2">
    <source>
        <dbReference type="ARBA" id="ARBA00022475"/>
    </source>
</evidence>
<feature type="transmembrane region" description="Helical" evidence="6">
    <location>
        <begin position="153"/>
        <end position="174"/>
    </location>
</feature>
<sequence>MSLSAYLTVIVANLLGALSPGPDIILILRTATRSRRHAVAAAFGIQVGVLMWVSLTVLGAAALLTAFPEILDAVQIVGGGWLLWMGQGLVRSGWENRTSPPVGLAEAAAALGTVRHTFVQGLTTNLSNPKIVLFLAALVAPLLPAHPSVGTSVALILGLAWSSLALFLVLSFVVSTRAVRRKMLVATPFIDLGAGLFFLAAGAVLVVRGVTALV</sequence>
<dbReference type="InterPro" id="IPR001123">
    <property type="entry name" value="LeuE-type"/>
</dbReference>
<dbReference type="EMBL" id="VHIR01000008">
    <property type="protein sequence ID" value="TQE43493.1"/>
    <property type="molecule type" value="Genomic_DNA"/>
</dbReference>
<dbReference type="GO" id="GO:0015171">
    <property type="term" value="F:amino acid transmembrane transporter activity"/>
    <property type="evidence" value="ECO:0007669"/>
    <property type="project" value="TreeGrafter"/>
</dbReference>
<name>A0A540R6Y0_9CORY</name>
<dbReference type="PANTHER" id="PTHR30086">
    <property type="entry name" value="ARGININE EXPORTER PROTEIN ARGO"/>
    <property type="match status" value="1"/>
</dbReference>
<accession>A0A540R6Y0</accession>
<feature type="transmembrane region" description="Helical" evidence="6">
    <location>
        <begin position="6"/>
        <end position="28"/>
    </location>
</feature>
<keyword evidence="3 6" id="KW-0812">Transmembrane</keyword>
<evidence type="ECO:0000313" key="8">
    <source>
        <dbReference type="Proteomes" id="UP000318080"/>
    </source>
</evidence>
<evidence type="ECO:0000256" key="3">
    <source>
        <dbReference type="ARBA" id="ARBA00022692"/>
    </source>
</evidence>
<proteinExistence type="predicted"/>
<dbReference type="GeneID" id="79853621"/>
<keyword evidence="8" id="KW-1185">Reference proteome</keyword>
<dbReference type="RefSeq" id="WP_066492478.1">
    <property type="nucleotide sequence ID" value="NZ_JADPQA010000006.1"/>
</dbReference>
<protein>
    <submittedName>
        <fullName evidence="7">LysE family translocator</fullName>
    </submittedName>
</protein>
<evidence type="ECO:0000256" key="1">
    <source>
        <dbReference type="ARBA" id="ARBA00004651"/>
    </source>
</evidence>
<evidence type="ECO:0000256" key="6">
    <source>
        <dbReference type="SAM" id="Phobius"/>
    </source>
</evidence>
<dbReference type="GO" id="GO:0005886">
    <property type="term" value="C:plasma membrane"/>
    <property type="evidence" value="ECO:0007669"/>
    <property type="project" value="UniProtKB-SubCell"/>
</dbReference>
<organism evidence="7 8">
    <name type="scientific">Corynebacterium phoceense</name>
    <dbReference type="NCBI Taxonomy" id="1686286"/>
    <lineage>
        <taxon>Bacteria</taxon>
        <taxon>Bacillati</taxon>
        <taxon>Actinomycetota</taxon>
        <taxon>Actinomycetes</taxon>
        <taxon>Mycobacteriales</taxon>
        <taxon>Corynebacteriaceae</taxon>
        <taxon>Corynebacterium</taxon>
    </lineage>
</organism>
<dbReference type="Pfam" id="PF01810">
    <property type="entry name" value="LysE"/>
    <property type="match status" value="1"/>
</dbReference>
<evidence type="ECO:0000256" key="4">
    <source>
        <dbReference type="ARBA" id="ARBA00022989"/>
    </source>
</evidence>